<dbReference type="InterPro" id="IPR050679">
    <property type="entry name" value="Bact_HTH_transcr_reg"/>
</dbReference>
<dbReference type="InterPro" id="IPR036388">
    <property type="entry name" value="WH-like_DNA-bd_sf"/>
</dbReference>
<evidence type="ECO:0000256" key="3">
    <source>
        <dbReference type="ARBA" id="ARBA00023163"/>
    </source>
</evidence>
<keyword evidence="2" id="KW-0238">DNA-binding</keyword>
<proteinExistence type="predicted"/>
<dbReference type="GO" id="GO:0045892">
    <property type="term" value="P:negative regulation of DNA-templated transcription"/>
    <property type="evidence" value="ECO:0007669"/>
    <property type="project" value="TreeGrafter"/>
</dbReference>
<evidence type="ECO:0000313" key="7">
    <source>
        <dbReference type="Proteomes" id="UP000252357"/>
    </source>
</evidence>
<dbReference type="SMART" id="SM00345">
    <property type="entry name" value="HTH_GNTR"/>
    <property type="match status" value="1"/>
</dbReference>
<sequence length="279" mass="30718">MNSAGMSEENKPVGSDHSANKPASSVGSAVAASASADTSAPVTVYAPLYQQIKGLITQGLQAGEWRPGEMIPSEMELAKRYGVSQGTVRKAVDDLATEHILIRRQGKGTFVATHHEEKVSFRFLRLVPDEGEPTYPQSQFLACKRMRATPEVADSLALATGDAVILVKRILYLQERPTVLEEIWLPGLQFKGLTAERLAAYKGPMYGLFETEFGTRMIRASEKIRAVAADQACAESLKVTVGTPLLLVERVAFTYGDQAVEWRRGFYRTDHHAYRNELS</sequence>
<keyword evidence="3" id="KW-0804">Transcription</keyword>
<gene>
    <name evidence="6" type="ORF">DU000_00575</name>
</gene>
<dbReference type="GO" id="GO:0003700">
    <property type="term" value="F:DNA-binding transcription factor activity"/>
    <property type="evidence" value="ECO:0007669"/>
    <property type="project" value="InterPro"/>
</dbReference>
<dbReference type="CDD" id="cd07377">
    <property type="entry name" value="WHTH_GntR"/>
    <property type="match status" value="1"/>
</dbReference>
<dbReference type="SUPFAM" id="SSF64288">
    <property type="entry name" value="Chorismate lyase-like"/>
    <property type="match status" value="1"/>
</dbReference>
<evidence type="ECO:0000313" key="6">
    <source>
        <dbReference type="EMBL" id="RCS59276.1"/>
    </source>
</evidence>
<feature type="region of interest" description="Disordered" evidence="4">
    <location>
        <begin position="1"/>
        <end position="24"/>
    </location>
</feature>
<dbReference type="Gene3D" id="1.10.10.10">
    <property type="entry name" value="Winged helix-like DNA-binding domain superfamily/Winged helix DNA-binding domain"/>
    <property type="match status" value="1"/>
</dbReference>
<dbReference type="InterPro" id="IPR036390">
    <property type="entry name" value="WH_DNA-bd_sf"/>
</dbReference>
<dbReference type="OrthoDB" id="2530535at2"/>
<dbReference type="Proteomes" id="UP000252357">
    <property type="component" value="Unassembled WGS sequence"/>
</dbReference>
<comment type="caution">
    <text evidence="6">The sequence shown here is derived from an EMBL/GenBank/DDBJ whole genome shotgun (WGS) entry which is preliminary data.</text>
</comment>
<dbReference type="Gene3D" id="3.40.1410.10">
    <property type="entry name" value="Chorismate lyase-like"/>
    <property type="match status" value="1"/>
</dbReference>
<accession>A0A368L6M5</accession>
<dbReference type="Pfam" id="PF00392">
    <property type="entry name" value="GntR"/>
    <property type="match status" value="1"/>
</dbReference>
<dbReference type="InterPro" id="IPR028978">
    <property type="entry name" value="Chorismate_lyase_/UTRA_dom_sf"/>
</dbReference>
<evidence type="ECO:0000256" key="4">
    <source>
        <dbReference type="SAM" id="MobiDB-lite"/>
    </source>
</evidence>
<evidence type="ECO:0000256" key="1">
    <source>
        <dbReference type="ARBA" id="ARBA00023015"/>
    </source>
</evidence>
<keyword evidence="1" id="KW-0805">Transcription regulation</keyword>
<name>A0A368L6M5_9BURK</name>
<dbReference type="InterPro" id="IPR000524">
    <property type="entry name" value="Tscrpt_reg_HTH_GntR"/>
</dbReference>
<dbReference type="AlphaFoldDB" id="A0A368L6M5"/>
<evidence type="ECO:0000256" key="2">
    <source>
        <dbReference type="ARBA" id="ARBA00023125"/>
    </source>
</evidence>
<dbReference type="PANTHER" id="PTHR44846">
    <property type="entry name" value="MANNOSYL-D-GLYCERATE TRANSPORT/METABOLISM SYSTEM REPRESSOR MNGR-RELATED"/>
    <property type="match status" value="1"/>
</dbReference>
<dbReference type="EMBL" id="QPGB01000001">
    <property type="protein sequence ID" value="RCS59276.1"/>
    <property type="molecule type" value="Genomic_DNA"/>
</dbReference>
<feature type="domain" description="HTH gntR-type" evidence="5">
    <location>
        <begin position="46"/>
        <end position="114"/>
    </location>
</feature>
<protein>
    <submittedName>
        <fullName evidence="6">GntR family transcriptional regulator</fullName>
    </submittedName>
</protein>
<evidence type="ECO:0000259" key="5">
    <source>
        <dbReference type="PROSITE" id="PS50949"/>
    </source>
</evidence>
<dbReference type="PRINTS" id="PR00035">
    <property type="entry name" value="HTHGNTR"/>
</dbReference>
<dbReference type="PANTHER" id="PTHR44846:SF1">
    <property type="entry name" value="MANNOSYL-D-GLYCERATE TRANSPORT_METABOLISM SYSTEM REPRESSOR MNGR-RELATED"/>
    <property type="match status" value="1"/>
</dbReference>
<dbReference type="InterPro" id="IPR011663">
    <property type="entry name" value="UTRA"/>
</dbReference>
<dbReference type="Pfam" id="PF07702">
    <property type="entry name" value="UTRA"/>
    <property type="match status" value="1"/>
</dbReference>
<dbReference type="FunFam" id="1.10.10.10:FF:000079">
    <property type="entry name" value="GntR family transcriptional regulator"/>
    <property type="match status" value="1"/>
</dbReference>
<reference evidence="6 7" key="1">
    <citation type="journal article" date="2018" name="Int. J. Syst. Evol. Microbiol.">
        <title>Parvibium lacunae gen. nov., sp. nov., a new member of the family Alcaligenaceae isolated from a freshwater pond.</title>
        <authorList>
            <person name="Chen W.M."/>
            <person name="Xie P.B."/>
            <person name="Hsu M.Y."/>
            <person name="Sheu S.Y."/>
        </authorList>
    </citation>
    <scope>NUCLEOTIDE SEQUENCE [LARGE SCALE GENOMIC DNA]</scope>
    <source>
        <strain evidence="6 7">KMB9</strain>
    </source>
</reference>
<dbReference type="PROSITE" id="PS50949">
    <property type="entry name" value="HTH_GNTR"/>
    <property type="match status" value="1"/>
</dbReference>
<dbReference type="SMART" id="SM00866">
    <property type="entry name" value="UTRA"/>
    <property type="match status" value="1"/>
</dbReference>
<dbReference type="GO" id="GO:0003677">
    <property type="term" value="F:DNA binding"/>
    <property type="evidence" value="ECO:0007669"/>
    <property type="project" value="UniProtKB-KW"/>
</dbReference>
<dbReference type="SUPFAM" id="SSF46785">
    <property type="entry name" value="Winged helix' DNA-binding domain"/>
    <property type="match status" value="1"/>
</dbReference>
<dbReference type="RefSeq" id="WP_114401425.1">
    <property type="nucleotide sequence ID" value="NZ_QPGB01000001.1"/>
</dbReference>
<keyword evidence="7" id="KW-1185">Reference proteome</keyword>
<organism evidence="6 7">
    <name type="scientific">Parvibium lacunae</name>
    <dbReference type="NCBI Taxonomy" id="1888893"/>
    <lineage>
        <taxon>Bacteria</taxon>
        <taxon>Pseudomonadati</taxon>
        <taxon>Pseudomonadota</taxon>
        <taxon>Betaproteobacteria</taxon>
        <taxon>Burkholderiales</taxon>
        <taxon>Alcaligenaceae</taxon>
        <taxon>Parvibium</taxon>
    </lineage>
</organism>